<sequence>MPSSAPNLVIPLATSEMPTCNPNLMPFHINYSGLAAVSAYMRVEKAVSEALTTEDAKDGISKQANTTHTLLGLPGASAAVPSPDNMKIQENVSEDQKMQISLSTMQSIESVNCSSTTLSIATGSTLVIGSEASFTSEPTQASLPPPALEDADRRFVSTFRGRTIHGLTVDLPSGCGGLVFQSESEDTSSNPTKKENTAAKGKAKSGGMEAAGRSRGRLTRSAVSKRPEVIAVEDDDVEMADPEHHRKLVTTLDDRPVRNLVPKSQFSSFTLWHADRPVDKGSDEYFRTSTEWISLAHEIHRTDL</sequence>
<dbReference type="Pfam" id="PF08615">
    <property type="entry name" value="RNase_H2_suC"/>
    <property type="match status" value="1"/>
</dbReference>
<evidence type="ECO:0000313" key="2">
    <source>
        <dbReference type="EMBL" id="KAF8880209.1"/>
    </source>
</evidence>
<dbReference type="AlphaFoldDB" id="A0A9P5TI17"/>
<organism evidence="2 3">
    <name type="scientific">Gymnopilus junonius</name>
    <name type="common">Spectacular rustgill mushroom</name>
    <name type="synonym">Gymnopilus spectabilis subsp. junonius</name>
    <dbReference type="NCBI Taxonomy" id="109634"/>
    <lineage>
        <taxon>Eukaryota</taxon>
        <taxon>Fungi</taxon>
        <taxon>Dikarya</taxon>
        <taxon>Basidiomycota</taxon>
        <taxon>Agaricomycotina</taxon>
        <taxon>Agaricomycetes</taxon>
        <taxon>Agaricomycetidae</taxon>
        <taxon>Agaricales</taxon>
        <taxon>Agaricineae</taxon>
        <taxon>Hymenogastraceae</taxon>
        <taxon>Gymnopilus</taxon>
    </lineage>
</organism>
<dbReference type="PANTHER" id="PTHR47204">
    <property type="entry name" value="OS02G0168900 PROTEIN"/>
    <property type="match status" value="1"/>
</dbReference>
<dbReference type="PANTHER" id="PTHR47204:SF1">
    <property type="entry name" value="RIBONUCLEASE H2 SUBUNIT C"/>
    <property type="match status" value="1"/>
</dbReference>
<dbReference type="Proteomes" id="UP000724874">
    <property type="component" value="Unassembled WGS sequence"/>
</dbReference>
<proteinExistence type="predicted"/>
<reference evidence="2" key="1">
    <citation type="submission" date="2020-11" db="EMBL/GenBank/DDBJ databases">
        <authorList>
            <consortium name="DOE Joint Genome Institute"/>
            <person name="Ahrendt S."/>
            <person name="Riley R."/>
            <person name="Andreopoulos W."/>
            <person name="LaButti K."/>
            <person name="Pangilinan J."/>
            <person name="Ruiz-duenas F.J."/>
            <person name="Barrasa J.M."/>
            <person name="Sanchez-Garcia M."/>
            <person name="Camarero S."/>
            <person name="Miyauchi S."/>
            <person name="Serrano A."/>
            <person name="Linde D."/>
            <person name="Babiker R."/>
            <person name="Drula E."/>
            <person name="Ayuso-Fernandez I."/>
            <person name="Pacheco R."/>
            <person name="Padilla G."/>
            <person name="Ferreira P."/>
            <person name="Barriuso J."/>
            <person name="Kellner H."/>
            <person name="Castanera R."/>
            <person name="Alfaro M."/>
            <person name="Ramirez L."/>
            <person name="Pisabarro A.G."/>
            <person name="Kuo A."/>
            <person name="Tritt A."/>
            <person name="Lipzen A."/>
            <person name="He G."/>
            <person name="Yan M."/>
            <person name="Ng V."/>
            <person name="Cullen D."/>
            <person name="Martin F."/>
            <person name="Rosso M.-N."/>
            <person name="Henrissat B."/>
            <person name="Hibbett D."/>
            <person name="Martinez A.T."/>
            <person name="Grigoriev I.V."/>
        </authorList>
    </citation>
    <scope>NUCLEOTIDE SEQUENCE</scope>
    <source>
        <strain evidence="2">AH 44721</strain>
    </source>
</reference>
<feature type="region of interest" description="Disordered" evidence="1">
    <location>
        <begin position="180"/>
        <end position="223"/>
    </location>
</feature>
<accession>A0A9P5TI17</accession>
<protein>
    <submittedName>
        <fullName evidence="2">Ribonuclease H2, subunit C</fullName>
    </submittedName>
</protein>
<dbReference type="Gene3D" id="2.40.128.680">
    <property type="match status" value="1"/>
</dbReference>
<gene>
    <name evidence="2" type="ORF">CPB84DRAFT_1792674</name>
</gene>
<comment type="caution">
    <text evidence="2">The sequence shown here is derived from an EMBL/GenBank/DDBJ whole genome shotgun (WGS) entry which is preliminary data.</text>
</comment>
<evidence type="ECO:0000313" key="3">
    <source>
        <dbReference type="Proteomes" id="UP000724874"/>
    </source>
</evidence>
<name>A0A9P5TI17_GYMJU</name>
<dbReference type="GO" id="GO:0032299">
    <property type="term" value="C:ribonuclease H2 complex"/>
    <property type="evidence" value="ECO:0007669"/>
    <property type="project" value="InterPro"/>
</dbReference>
<evidence type="ECO:0000256" key="1">
    <source>
        <dbReference type="SAM" id="MobiDB-lite"/>
    </source>
</evidence>
<dbReference type="InterPro" id="IPR013924">
    <property type="entry name" value="RNase_H2_suC"/>
</dbReference>
<dbReference type="GO" id="GO:0006401">
    <property type="term" value="P:RNA catabolic process"/>
    <property type="evidence" value="ECO:0007669"/>
    <property type="project" value="InterPro"/>
</dbReference>
<dbReference type="EMBL" id="JADNYJ010000142">
    <property type="protein sequence ID" value="KAF8880209.1"/>
    <property type="molecule type" value="Genomic_DNA"/>
</dbReference>
<dbReference type="OrthoDB" id="6222486at2759"/>
<keyword evidence="3" id="KW-1185">Reference proteome</keyword>